<organism evidence="4 5">
    <name type="scientific">Helianthus annuus</name>
    <name type="common">Common sunflower</name>
    <dbReference type="NCBI Taxonomy" id="4232"/>
    <lineage>
        <taxon>Eukaryota</taxon>
        <taxon>Viridiplantae</taxon>
        <taxon>Streptophyta</taxon>
        <taxon>Embryophyta</taxon>
        <taxon>Tracheophyta</taxon>
        <taxon>Spermatophyta</taxon>
        <taxon>Magnoliopsida</taxon>
        <taxon>eudicotyledons</taxon>
        <taxon>Gunneridae</taxon>
        <taxon>Pentapetalae</taxon>
        <taxon>asterids</taxon>
        <taxon>campanulids</taxon>
        <taxon>Asterales</taxon>
        <taxon>Asteraceae</taxon>
        <taxon>Asteroideae</taxon>
        <taxon>Heliantheae alliance</taxon>
        <taxon>Heliantheae</taxon>
        <taxon>Helianthus</taxon>
    </lineage>
</organism>
<keyword evidence="5" id="KW-1185">Reference proteome</keyword>
<dbReference type="EMBL" id="MNCJ02000318">
    <property type="protein sequence ID" value="KAF5814293.1"/>
    <property type="molecule type" value="Genomic_DNA"/>
</dbReference>
<dbReference type="InterPro" id="IPR036869">
    <property type="entry name" value="J_dom_sf"/>
</dbReference>
<proteinExistence type="predicted"/>
<dbReference type="STRING" id="4232.A0A251V6Y0"/>
<dbReference type="CDD" id="cd06257">
    <property type="entry name" value="DnaJ"/>
    <property type="match status" value="1"/>
</dbReference>
<dbReference type="PANTHER" id="PTHR44094:SF8">
    <property type="entry name" value="DNAJ HEAT SHOCK N-TERMINAL DOMAIN-CONTAINING PROTEIN-RELATED"/>
    <property type="match status" value="1"/>
</dbReference>
<feature type="domain" description="J" evidence="2">
    <location>
        <begin position="6"/>
        <end position="71"/>
    </location>
</feature>
<reference evidence="3" key="3">
    <citation type="submission" date="2020-06" db="EMBL/GenBank/DDBJ databases">
        <title>Helianthus annuus Genome sequencing and assembly Release 2.</title>
        <authorList>
            <person name="Gouzy J."/>
            <person name="Langlade N."/>
            <person name="Munos S."/>
        </authorList>
    </citation>
    <scope>NUCLEOTIDE SEQUENCE</scope>
    <source>
        <tissue evidence="3">Leaves</tissue>
    </source>
</reference>
<evidence type="ECO:0000313" key="3">
    <source>
        <dbReference type="EMBL" id="KAF5814293.1"/>
    </source>
</evidence>
<dbReference type="InterPro" id="IPR018253">
    <property type="entry name" value="DnaJ_domain_CS"/>
</dbReference>
<dbReference type="SUPFAM" id="SSF46565">
    <property type="entry name" value="Chaperone J-domain"/>
    <property type="match status" value="1"/>
</dbReference>
<dbReference type="EMBL" id="CM007892">
    <property type="protein sequence ID" value="OTG30876.1"/>
    <property type="molecule type" value="Genomic_DNA"/>
</dbReference>
<keyword evidence="1" id="KW-0175">Coiled coil</keyword>
<dbReference type="AlphaFoldDB" id="A0A251V6Y0"/>
<gene>
    <name evidence="4" type="ORF">HannXRQ_Chr03g0069281</name>
    <name evidence="3" type="ORF">HanXRQr2_Chr03g0109401</name>
</gene>
<dbReference type="Proteomes" id="UP000215914">
    <property type="component" value="Chromosome 3"/>
</dbReference>
<evidence type="ECO:0000313" key="5">
    <source>
        <dbReference type="Proteomes" id="UP000215914"/>
    </source>
</evidence>
<dbReference type="Gene3D" id="1.10.287.110">
    <property type="entry name" value="DnaJ domain"/>
    <property type="match status" value="1"/>
</dbReference>
<protein>
    <submittedName>
        <fullName evidence="3 4">DNAJ-containing protein</fullName>
    </submittedName>
</protein>
<evidence type="ECO:0000313" key="4">
    <source>
        <dbReference type="EMBL" id="OTG30876.1"/>
    </source>
</evidence>
<dbReference type="SMART" id="SM00271">
    <property type="entry name" value="DnaJ"/>
    <property type="match status" value="1"/>
</dbReference>
<dbReference type="PRINTS" id="PR00625">
    <property type="entry name" value="JDOMAIN"/>
</dbReference>
<dbReference type="InterPro" id="IPR026894">
    <property type="entry name" value="DnaJ_X"/>
</dbReference>
<dbReference type="OMA" id="RPALMDK"/>
<dbReference type="Pfam" id="PF14308">
    <property type="entry name" value="DnaJ-X"/>
    <property type="match status" value="1"/>
</dbReference>
<dbReference type="InterPro" id="IPR001623">
    <property type="entry name" value="DnaJ_domain"/>
</dbReference>
<dbReference type="PANTHER" id="PTHR44094">
    <property type="entry name" value="DNAJ HEAT SHOCK N-TERMINAL DOMAIN-CONTAINING PROTEIN"/>
    <property type="match status" value="1"/>
</dbReference>
<dbReference type="PROSITE" id="PS50076">
    <property type="entry name" value="DNAJ_2"/>
    <property type="match status" value="1"/>
</dbReference>
<sequence>MAKDTEYYDILGVGIDASASDIKKAYYVKAREVHPDKNPGDPKAARNFQVLGEAYQVLSDPEKREAYDKNGKSGVAEDLMVDPAAVFGMLFGSDLFEEYIGQLYMAAVQSVELEEEGQVPEIRKMKVQERMREFQMERETKLIAILKNRLRPFVEGQKSEFINWATSEARRLSQAAFGEAMLHTIGYIYTRQAARELGKDKRFMKVPFLAEWVRDKGHHLKSQVSAASAAVSLIQIQEELKKLNNSEAKEERLNKAIEEKKDQMINSLWQINVVDIETTLSRVCQAVLKDPTVSKEEVKQRAIGMKKLGTIFHVHITGSNSYKNKYV</sequence>
<dbReference type="OrthoDB" id="10250354at2759"/>
<accession>A0A251V6Y0</accession>
<dbReference type="FunCoup" id="A0A251V6Y0">
    <property type="interactions" value="2475"/>
</dbReference>
<evidence type="ECO:0000259" key="2">
    <source>
        <dbReference type="PROSITE" id="PS50076"/>
    </source>
</evidence>
<dbReference type="InterPro" id="IPR052423">
    <property type="entry name" value="EMIR"/>
</dbReference>
<reference evidence="4" key="2">
    <citation type="submission" date="2017-02" db="EMBL/GenBank/DDBJ databases">
        <title>Sunflower complete genome.</title>
        <authorList>
            <person name="Langlade N."/>
            <person name="Munos S."/>
        </authorList>
    </citation>
    <scope>NUCLEOTIDE SEQUENCE [LARGE SCALE GENOMIC DNA]</scope>
    <source>
        <tissue evidence="4">Leaves</tissue>
    </source>
</reference>
<name>A0A251V6Y0_HELAN</name>
<evidence type="ECO:0000256" key="1">
    <source>
        <dbReference type="SAM" id="Coils"/>
    </source>
</evidence>
<reference evidence="3 5" key="1">
    <citation type="journal article" date="2017" name="Nature">
        <title>The sunflower genome provides insights into oil metabolism, flowering and Asterid evolution.</title>
        <authorList>
            <person name="Badouin H."/>
            <person name="Gouzy J."/>
            <person name="Grassa C.J."/>
            <person name="Murat F."/>
            <person name="Staton S.E."/>
            <person name="Cottret L."/>
            <person name="Lelandais-Briere C."/>
            <person name="Owens G.L."/>
            <person name="Carrere S."/>
            <person name="Mayjonade B."/>
            <person name="Legrand L."/>
            <person name="Gill N."/>
            <person name="Kane N.C."/>
            <person name="Bowers J.E."/>
            <person name="Hubner S."/>
            <person name="Bellec A."/>
            <person name="Berard A."/>
            <person name="Berges H."/>
            <person name="Blanchet N."/>
            <person name="Boniface M.C."/>
            <person name="Brunel D."/>
            <person name="Catrice O."/>
            <person name="Chaidir N."/>
            <person name="Claudel C."/>
            <person name="Donnadieu C."/>
            <person name="Faraut T."/>
            <person name="Fievet G."/>
            <person name="Helmstetter N."/>
            <person name="King M."/>
            <person name="Knapp S.J."/>
            <person name="Lai Z."/>
            <person name="Le Paslier M.C."/>
            <person name="Lippi Y."/>
            <person name="Lorenzon L."/>
            <person name="Mandel J.R."/>
            <person name="Marage G."/>
            <person name="Marchand G."/>
            <person name="Marquand E."/>
            <person name="Bret-Mestries E."/>
            <person name="Morien E."/>
            <person name="Nambeesan S."/>
            <person name="Nguyen T."/>
            <person name="Pegot-Espagnet P."/>
            <person name="Pouilly N."/>
            <person name="Raftis F."/>
            <person name="Sallet E."/>
            <person name="Schiex T."/>
            <person name="Thomas J."/>
            <person name="Vandecasteele C."/>
            <person name="Vares D."/>
            <person name="Vear F."/>
            <person name="Vautrin S."/>
            <person name="Crespi M."/>
            <person name="Mangin B."/>
            <person name="Burke J.M."/>
            <person name="Salse J."/>
            <person name="Munos S."/>
            <person name="Vincourt P."/>
            <person name="Rieseberg L.H."/>
            <person name="Langlade N.B."/>
        </authorList>
    </citation>
    <scope>NUCLEOTIDE SEQUENCE [LARGE SCALE GENOMIC DNA]</scope>
    <source>
        <strain evidence="5">cv. SF193</strain>
        <tissue evidence="3">Leaves</tissue>
    </source>
</reference>
<dbReference type="InParanoid" id="A0A251V6Y0"/>
<dbReference type="PROSITE" id="PS00636">
    <property type="entry name" value="DNAJ_1"/>
    <property type="match status" value="1"/>
</dbReference>
<feature type="coiled-coil region" evidence="1">
    <location>
        <begin position="233"/>
        <end position="266"/>
    </location>
</feature>
<dbReference type="Pfam" id="PF00226">
    <property type="entry name" value="DnaJ"/>
    <property type="match status" value="1"/>
</dbReference>
<dbReference type="Gramene" id="mRNA:HanXRQr2_Chr03g0109401">
    <property type="protein sequence ID" value="mRNA:HanXRQr2_Chr03g0109401"/>
    <property type="gene ID" value="HanXRQr2_Chr03g0109401"/>
</dbReference>